<accession>A0A4Y2KE36</accession>
<name>A0A4Y2KE36_ARAVE</name>
<protein>
    <submittedName>
        <fullName evidence="1">Uncharacterized protein</fullName>
    </submittedName>
</protein>
<dbReference type="AlphaFoldDB" id="A0A4Y2KE36"/>
<comment type="caution">
    <text evidence="1">The sequence shown here is derived from an EMBL/GenBank/DDBJ whole genome shotgun (WGS) entry which is preliminary data.</text>
</comment>
<reference evidence="1 2" key="1">
    <citation type="journal article" date="2019" name="Sci. Rep.">
        <title>Orb-weaving spider Araneus ventricosus genome elucidates the spidroin gene catalogue.</title>
        <authorList>
            <person name="Kono N."/>
            <person name="Nakamura H."/>
            <person name="Ohtoshi R."/>
            <person name="Moran D.A.P."/>
            <person name="Shinohara A."/>
            <person name="Yoshida Y."/>
            <person name="Fujiwara M."/>
            <person name="Mori M."/>
            <person name="Tomita M."/>
            <person name="Arakawa K."/>
        </authorList>
    </citation>
    <scope>NUCLEOTIDE SEQUENCE [LARGE SCALE GENOMIC DNA]</scope>
</reference>
<keyword evidence="2" id="KW-1185">Reference proteome</keyword>
<dbReference type="Proteomes" id="UP000499080">
    <property type="component" value="Unassembled WGS sequence"/>
</dbReference>
<evidence type="ECO:0000313" key="2">
    <source>
        <dbReference type="Proteomes" id="UP000499080"/>
    </source>
</evidence>
<evidence type="ECO:0000313" key="1">
    <source>
        <dbReference type="EMBL" id="GBN00046.1"/>
    </source>
</evidence>
<dbReference type="EMBL" id="BGPR01004475">
    <property type="protein sequence ID" value="GBN00046.1"/>
    <property type="molecule type" value="Genomic_DNA"/>
</dbReference>
<organism evidence="1 2">
    <name type="scientific">Araneus ventricosus</name>
    <name type="common">Orbweaver spider</name>
    <name type="synonym">Epeira ventricosa</name>
    <dbReference type="NCBI Taxonomy" id="182803"/>
    <lineage>
        <taxon>Eukaryota</taxon>
        <taxon>Metazoa</taxon>
        <taxon>Ecdysozoa</taxon>
        <taxon>Arthropoda</taxon>
        <taxon>Chelicerata</taxon>
        <taxon>Arachnida</taxon>
        <taxon>Araneae</taxon>
        <taxon>Araneomorphae</taxon>
        <taxon>Entelegynae</taxon>
        <taxon>Araneoidea</taxon>
        <taxon>Araneidae</taxon>
        <taxon>Araneus</taxon>
    </lineage>
</organism>
<proteinExistence type="predicted"/>
<gene>
    <name evidence="1" type="ORF">AVEN_192952_1</name>
</gene>
<sequence>MHLDLSSRRRSLKWTDRIPRQRRKKLRLAASVLQHSAYNSSAADDSRRKSLVRPRRWLKTRHRSILYFKTENNKRCSDHTKRIILYTFEWTRGF</sequence>